<evidence type="ECO:0000313" key="2">
    <source>
        <dbReference type="Proteomes" id="UP000570010"/>
    </source>
</evidence>
<comment type="caution">
    <text evidence="1">The sequence shown here is derived from an EMBL/GenBank/DDBJ whole genome shotgun (WGS) entry which is preliminary data.</text>
</comment>
<dbReference type="EMBL" id="JACEIO010000046">
    <property type="protein sequence ID" value="MBA4538456.1"/>
    <property type="molecule type" value="Genomic_DNA"/>
</dbReference>
<name>A0A7W2AGI9_9BACI</name>
<dbReference type="Gene3D" id="3.90.320.10">
    <property type="match status" value="1"/>
</dbReference>
<dbReference type="InterPro" id="IPR011604">
    <property type="entry name" value="PDDEXK-like_dom_sf"/>
</dbReference>
<dbReference type="Pfam" id="PF10926">
    <property type="entry name" value="DUF2800"/>
    <property type="match status" value="1"/>
</dbReference>
<reference evidence="1 2" key="1">
    <citation type="submission" date="2020-07" db="EMBL/GenBank/DDBJ databases">
        <authorList>
            <person name="Feng H."/>
        </authorList>
    </citation>
    <scope>NUCLEOTIDE SEQUENCE [LARGE SCALE GENOMIC DNA]</scope>
    <source>
        <strain evidence="2">s-12</strain>
    </source>
</reference>
<gene>
    <name evidence="1" type="ORF">H1Z61_15280</name>
</gene>
<dbReference type="InterPro" id="IPR021229">
    <property type="entry name" value="DUF2800"/>
</dbReference>
<sequence>MIDLGYKQAIGVYNYIDEQYVPGHSFDVVALKNNQTFSISAEDVLYEYATKPAFKKILDSGDYLYVNAHVCINDPKYVQRNSAGYATLTEYARNHIDECCLIFDVKAKPNARYGIEYYREAVLFRDAASGAHRWMVCTKSPRLEESMEEETSFYAEEGTLAHELAELKIAKEAGFISKQKYTSRIKRLCQDPLFNEEMEQATEVHKDFCMERFNEARAETKDAVMMLEQRLDFSPWVPDGFGTSDTTIITDKTLEIIDLKYGKGIAVSAIENPQMKLYALGAINQFGFLYDLETIVMTISQPRLDSISSFEMTVDDLLEWAEKEVIPKAELAFAGKGTYCVGDHCRFCKAKATCRARAEENMKLAYLDFQQPPLLTDEEVVEVLGSIDKLVSYAKDIQEFALSQAINENKHWPGMKLVEGRGSRKYMDENAVIEALTASGFDSDVIYKKSLNTITALEKQLGKKAFQELLGSHITKAPGKIKLVREEDKRPEIKASPEADFQ</sequence>
<dbReference type="AlphaFoldDB" id="A0A7W2AGI9"/>
<accession>A0A7W2AGI9</accession>
<evidence type="ECO:0000313" key="1">
    <source>
        <dbReference type="EMBL" id="MBA4538456.1"/>
    </source>
</evidence>
<proteinExistence type="predicted"/>
<dbReference type="Proteomes" id="UP000570010">
    <property type="component" value="Unassembled WGS sequence"/>
</dbReference>
<organism evidence="1 2">
    <name type="scientific">Bacillus aquiflavi</name>
    <dbReference type="NCBI Taxonomy" id="2672567"/>
    <lineage>
        <taxon>Bacteria</taxon>
        <taxon>Bacillati</taxon>
        <taxon>Bacillota</taxon>
        <taxon>Bacilli</taxon>
        <taxon>Bacillales</taxon>
        <taxon>Bacillaceae</taxon>
        <taxon>Bacillus</taxon>
    </lineage>
</organism>
<protein>
    <submittedName>
        <fullName evidence="1">DUF2800 domain-containing protein</fullName>
    </submittedName>
</protein>